<evidence type="ECO:0000256" key="2">
    <source>
        <dbReference type="SAM" id="SignalP"/>
    </source>
</evidence>
<dbReference type="EMBL" id="NQYH01000002">
    <property type="protein sequence ID" value="RIY41630.1"/>
    <property type="molecule type" value="Genomic_DNA"/>
</dbReference>
<evidence type="ECO:0000256" key="1">
    <source>
        <dbReference type="SAM" id="MobiDB-lite"/>
    </source>
</evidence>
<dbReference type="PROSITE" id="PS51257">
    <property type="entry name" value="PROKAR_LIPOPROTEIN"/>
    <property type="match status" value="1"/>
</dbReference>
<dbReference type="Proteomes" id="UP000266206">
    <property type="component" value="Unassembled WGS sequence"/>
</dbReference>
<protein>
    <recommendedName>
        <fullName evidence="3">SecDF P1 head subdomain domain-containing protein</fullName>
    </recommendedName>
</protein>
<evidence type="ECO:0000313" key="5">
    <source>
        <dbReference type="Proteomes" id="UP000266206"/>
    </source>
</evidence>
<accession>A0A3A1YXU3</accession>
<feature type="region of interest" description="Disordered" evidence="1">
    <location>
        <begin position="25"/>
        <end position="54"/>
    </location>
</feature>
<proteinExistence type="predicted"/>
<feature type="region of interest" description="Disordered" evidence="1">
    <location>
        <begin position="183"/>
        <end position="203"/>
    </location>
</feature>
<dbReference type="OrthoDB" id="8687473at2"/>
<dbReference type="InterPro" id="IPR054384">
    <property type="entry name" value="SecDF_P1_head"/>
</dbReference>
<evidence type="ECO:0000313" key="4">
    <source>
        <dbReference type="EMBL" id="RIY41630.1"/>
    </source>
</evidence>
<dbReference type="AlphaFoldDB" id="A0A3A1YXU3"/>
<feature type="compositionally biased region" description="Polar residues" evidence="1">
    <location>
        <begin position="192"/>
        <end position="203"/>
    </location>
</feature>
<keyword evidence="2" id="KW-0732">Signal</keyword>
<dbReference type="Pfam" id="PF22599">
    <property type="entry name" value="SecDF_P1_head"/>
    <property type="match status" value="1"/>
</dbReference>
<feature type="signal peptide" evidence="2">
    <location>
        <begin position="1"/>
        <end position="20"/>
    </location>
</feature>
<comment type="caution">
    <text evidence="4">The sequence shown here is derived from an EMBL/GenBank/DDBJ whole genome shotgun (WGS) entry which is preliminary data.</text>
</comment>
<dbReference type="RefSeq" id="WP_119515543.1">
    <property type="nucleotide sequence ID" value="NZ_NQYH01000002.1"/>
</dbReference>
<reference evidence="4 5" key="1">
    <citation type="submission" date="2017-08" db="EMBL/GenBank/DDBJ databases">
        <title>Pusillimonas indicus sp. nov., a member of the family Alcaligenaceae isolated from surface seawater.</title>
        <authorList>
            <person name="Li J."/>
        </authorList>
    </citation>
    <scope>NUCLEOTIDE SEQUENCE [LARGE SCALE GENOMIC DNA]</scope>
    <source>
        <strain evidence="4 5">L52-1-41</strain>
    </source>
</reference>
<feature type="domain" description="SecDF P1 head subdomain" evidence="3">
    <location>
        <begin position="87"/>
        <end position="175"/>
    </location>
</feature>
<gene>
    <name evidence="4" type="ORF">CJP73_04005</name>
</gene>
<sequence>MKTVQKLGRLVLPLSLLALAACQTMPGDTTSTQPSTTPSTTAPEPGSAASQEQSEALQAARQGAPVAVFLANTQEQAGWRAVQIQSGTLYINPQPVITREDLVDVRAGTSRQGDGLLALGLSELGRKKVENITAANPNKRLALVVGRTMLAAPGYSTQVSTDQLVFGVGSEANATAAARAIAGAQGGEESNPPAQLTPAATTN</sequence>
<dbReference type="Gene3D" id="3.30.1360.200">
    <property type="match status" value="1"/>
</dbReference>
<feature type="compositionally biased region" description="Low complexity" evidence="1">
    <location>
        <begin position="29"/>
        <end position="54"/>
    </location>
</feature>
<evidence type="ECO:0000259" key="3">
    <source>
        <dbReference type="Pfam" id="PF22599"/>
    </source>
</evidence>
<name>A0A3A1YXU3_9BURK</name>
<organism evidence="4 5">
    <name type="scientific">Neopusillimonas maritima</name>
    <dbReference type="NCBI Taxonomy" id="2026239"/>
    <lineage>
        <taxon>Bacteria</taxon>
        <taxon>Pseudomonadati</taxon>
        <taxon>Pseudomonadota</taxon>
        <taxon>Betaproteobacteria</taxon>
        <taxon>Burkholderiales</taxon>
        <taxon>Alcaligenaceae</taxon>
        <taxon>Neopusillimonas</taxon>
    </lineage>
</organism>
<feature type="chain" id="PRO_5017259092" description="SecDF P1 head subdomain domain-containing protein" evidence="2">
    <location>
        <begin position="21"/>
        <end position="203"/>
    </location>
</feature>